<dbReference type="KEGG" id="kfa:Q73A0000_01600"/>
<dbReference type="PANTHER" id="PTHR34580:SF9">
    <property type="entry name" value="SLL5097 PROTEIN"/>
    <property type="match status" value="1"/>
</dbReference>
<name>A0A7M2Y4H8_9FLAO</name>
<proteinExistence type="predicted"/>
<dbReference type="RefSeq" id="WP_193812347.1">
    <property type="nucleotide sequence ID" value="NZ_CP040442.1"/>
</dbReference>
<accession>A0A7M2Y4H8</accession>
<dbReference type="PROSITE" id="PS52050">
    <property type="entry name" value="WYL"/>
    <property type="match status" value="1"/>
</dbReference>
<evidence type="ECO:0000313" key="2">
    <source>
        <dbReference type="EMBL" id="QOW09137.1"/>
    </source>
</evidence>
<protein>
    <submittedName>
        <fullName evidence="2">WYL domain-containing protein</fullName>
    </submittedName>
</protein>
<dbReference type="Proteomes" id="UP000594195">
    <property type="component" value="Chromosome"/>
</dbReference>
<keyword evidence="3" id="KW-1185">Reference proteome</keyword>
<dbReference type="AlphaFoldDB" id="A0A7M2Y4H8"/>
<sequence>MNKKFLRMTLLVRTILNENGQLNVSEIKSRIVKQFKAYQDIKSLKMDKYSDTTFSNDKTAIKDSWKIDLECDNLNRYSINTEFEGVFQNDLLNSAIFLSSLNTDLLLPGFVIPETRKNTGLEYFYQISKAIEEKLELQISYFDYISGLENNKTIQPYRLKQKDFKWYVLATDSSDVPFKSYALERIRDIEILGKFKPKEIDFETPFQNAIGMFTNENTVKVVLEFDHRDGHYLKANPIHHSQKILSEIKETIQFEFFVKPNEDFIMEIMKRTWSLKVIEPAFLKEKFLDFWRDAVKRNE</sequence>
<gene>
    <name evidence="2" type="ORF">Q73A0000_01600</name>
</gene>
<reference evidence="2 3" key="1">
    <citation type="submission" date="2019-05" db="EMBL/GenBank/DDBJ databases">
        <title>Chryseobacterium sp. isolated from King George Island, maritime Antarctica.</title>
        <authorList>
            <person name="Peng X."/>
        </authorList>
    </citation>
    <scope>NUCLEOTIDE SEQUENCE [LARGE SCALE GENOMIC DNA]</scope>
    <source>
        <strain evidence="2 3">7-3A</strain>
    </source>
</reference>
<feature type="domain" description="WYL" evidence="1">
    <location>
        <begin position="122"/>
        <end position="191"/>
    </location>
</feature>
<evidence type="ECO:0000259" key="1">
    <source>
        <dbReference type="Pfam" id="PF13280"/>
    </source>
</evidence>
<dbReference type="InterPro" id="IPR026881">
    <property type="entry name" value="WYL_dom"/>
</dbReference>
<dbReference type="Pfam" id="PF13280">
    <property type="entry name" value="WYL"/>
    <property type="match status" value="1"/>
</dbReference>
<evidence type="ECO:0000313" key="3">
    <source>
        <dbReference type="Proteomes" id="UP000594195"/>
    </source>
</evidence>
<dbReference type="InterPro" id="IPR051534">
    <property type="entry name" value="CBASS_pafABC_assoc_protein"/>
</dbReference>
<dbReference type="EMBL" id="CP040442">
    <property type="protein sequence ID" value="QOW09137.1"/>
    <property type="molecule type" value="Genomic_DNA"/>
</dbReference>
<organism evidence="2 3">
    <name type="scientific">Kaistella flava</name>
    <name type="common">ex Peng et al. 2021</name>
    <dbReference type="NCBI Taxonomy" id="2038776"/>
    <lineage>
        <taxon>Bacteria</taxon>
        <taxon>Pseudomonadati</taxon>
        <taxon>Bacteroidota</taxon>
        <taxon>Flavobacteriia</taxon>
        <taxon>Flavobacteriales</taxon>
        <taxon>Weeksellaceae</taxon>
        <taxon>Chryseobacterium group</taxon>
        <taxon>Kaistella</taxon>
    </lineage>
</organism>
<dbReference type="PANTHER" id="PTHR34580">
    <property type="match status" value="1"/>
</dbReference>